<dbReference type="Proteomes" id="UP001295423">
    <property type="component" value="Unassembled WGS sequence"/>
</dbReference>
<reference evidence="4" key="1">
    <citation type="submission" date="2023-08" db="EMBL/GenBank/DDBJ databases">
        <authorList>
            <person name="Audoor S."/>
            <person name="Bilcke G."/>
        </authorList>
    </citation>
    <scope>NUCLEOTIDE SEQUENCE</scope>
</reference>
<sequence>MFNFGKQRKLDEEKKKQEDLIAAQLKALELDHELEYEKMTQKGLVKQQEQRIQKEKEEIEERQRQEKKKKRELAKKSSAVSSPSGDAENGIAIVDHDGDSDSSVDENAQPNQNQDKNYLEMARMGYQQLINAIIRPPRANYEMRQLGPSKFNFAGKAFEREDWTLMTERGYNLKVSQWSLVGGGIRPILIYLHGNASARLEVIPQLTSLLAMGMTVVSLDFVGSGKSDGEFVSLGYYEREDLATVVAHLRRLHHQQQKDTGDEVAEFKIALWGRSMGASTAIMYGARPDARVNCMICDSAFSSLQNLAEELVETARKQGVVVPNVVVSAAIQMIQWTVQKDADFNIRDLTPVKYAEDCDVPALFVHGEHDDFIKPHHSEDICEKYKGSKNLLMVEGDHNDPRPHSCIVACESFLQRRLEMKEEWKLLDVASLKHPMYPPWVQDSTMGKYKTTAASNGFDDKTMGMTTKRQQEIQSSINTMLGSGAAPSTPDAHAEQSSVEVEF</sequence>
<dbReference type="PANTHER" id="PTHR43358:SF4">
    <property type="entry name" value="ALPHA_BETA HYDROLASE FOLD-1 DOMAIN-CONTAINING PROTEIN"/>
    <property type="match status" value="1"/>
</dbReference>
<feature type="compositionally biased region" description="Basic and acidic residues" evidence="1">
    <location>
        <begin position="48"/>
        <end position="64"/>
    </location>
</feature>
<feature type="region of interest" description="Disordered" evidence="1">
    <location>
        <begin position="40"/>
        <end position="116"/>
    </location>
</feature>
<protein>
    <recommendedName>
        <fullName evidence="6">Serine aminopeptidase S33 domain-containing protein</fullName>
    </recommendedName>
</protein>
<dbReference type="EMBL" id="CAKOGP040000813">
    <property type="protein sequence ID" value="CAJ1939566.1"/>
    <property type="molecule type" value="Genomic_DNA"/>
</dbReference>
<accession>A0AAD2CME2</accession>
<comment type="caution">
    <text evidence="4">The sequence shown here is derived from an EMBL/GenBank/DDBJ whole genome shotgun (WGS) entry which is preliminary data.</text>
</comment>
<evidence type="ECO:0000259" key="3">
    <source>
        <dbReference type="Pfam" id="PF12146"/>
    </source>
</evidence>
<feature type="domain" description="Serine hydrolase" evidence="2">
    <location>
        <begin position="353"/>
        <end position="403"/>
    </location>
</feature>
<proteinExistence type="predicted"/>
<dbReference type="Pfam" id="PF12146">
    <property type="entry name" value="Hydrolase_4"/>
    <property type="match status" value="1"/>
</dbReference>
<dbReference type="Pfam" id="PF03959">
    <property type="entry name" value="FSH1"/>
    <property type="match status" value="1"/>
</dbReference>
<dbReference type="Gene3D" id="3.40.50.1820">
    <property type="entry name" value="alpha/beta hydrolase"/>
    <property type="match status" value="1"/>
</dbReference>
<dbReference type="InterPro" id="IPR005645">
    <property type="entry name" value="FSH-like_dom"/>
</dbReference>
<feature type="region of interest" description="Disordered" evidence="1">
    <location>
        <begin position="480"/>
        <end position="503"/>
    </location>
</feature>
<dbReference type="PANTHER" id="PTHR43358">
    <property type="entry name" value="ALPHA/BETA-HYDROLASE"/>
    <property type="match status" value="1"/>
</dbReference>
<dbReference type="InterPro" id="IPR029058">
    <property type="entry name" value="AB_hydrolase_fold"/>
</dbReference>
<gene>
    <name evidence="4" type="ORF">CYCCA115_LOCUS6642</name>
</gene>
<keyword evidence="5" id="KW-1185">Reference proteome</keyword>
<evidence type="ECO:0000259" key="2">
    <source>
        <dbReference type="Pfam" id="PF03959"/>
    </source>
</evidence>
<name>A0AAD2CME2_9STRA</name>
<evidence type="ECO:0000256" key="1">
    <source>
        <dbReference type="SAM" id="MobiDB-lite"/>
    </source>
</evidence>
<dbReference type="AlphaFoldDB" id="A0AAD2CME2"/>
<feature type="domain" description="Serine aminopeptidase S33" evidence="3">
    <location>
        <begin position="186"/>
        <end position="343"/>
    </location>
</feature>
<evidence type="ECO:0000313" key="5">
    <source>
        <dbReference type="Proteomes" id="UP001295423"/>
    </source>
</evidence>
<evidence type="ECO:0000313" key="4">
    <source>
        <dbReference type="EMBL" id="CAJ1939566.1"/>
    </source>
</evidence>
<organism evidence="4 5">
    <name type="scientific">Cylindrotheca closterium</name>
    <dbReference type="NCBI Taxonomy" id="2856"/>
    <lineage>
        <taxon>Eukaryota</taxon>
        <taxon>Sar</taxon>
        <taxon>Stramenopiles</taxon>
        <taxon>Ochrophyta</taxon>
        <taxon>Bacillariophyta</taxon>
        <taxon>Bacillariophyceae</taxon>
        <taxon>Bacillariophycidae</taxon>
        <taxon>Bacillariales</taxon>
        <taxon>Bacillariaceae</taxon>
        <taxon>Cylindrotheca</taxon>
    </lineage>
</organism>
<dbReference type="SUPFAM" id="SSF53474">
    <property type="entry name" value="alpha/beta-Hydrolases"/>
    <property type="match status" value="1"/>
</dbReference>
<dbReference type="InterPro" id="IPR052920">
    <property type="entry name" value="DNA-binding_regulatory"/>
</dbReference>
<feature type="compositionally biased region" description="Polar residues" evidence="1">
    <location>
        <begin position="106"/>
        <end position="116"/>
    </location>
</feature>
<evidence type="ECO:0008006" key="6">
    <source>
        <dbReference type="Google" id="ProtNLM"/>
    </source>
</evidence>
<dbReference type="InterPro" id="IPR022742">
    <property type="entry name" value="Hydrolase_4"/>
</dbReference>